<dbReference type="AlphaFoldDB" id="A0A0G2JFR5"/>
<gene>
    <name evidence="1 2" type="primary">Pisd</name>
</gene>
<evidence type="ECO:0000313" key="2">
    <source>
        <dbReference type="MGI" id="MGI:2445114"/>
    </source>
</evidence>
<evidence type="ECO:0000313" key="1">
    <source>
        <dbReference type="Ensembl" id="ENSMUSP00000143277.2"/>
    </source>
</evidence>
<dbReference type="AGR" id="MGI:2445114"/>
<reference evidence="1" key="4">
    <citation type="submission" date="2025-09" db="UniProtKB">
        <authorList>
            <consortium name="Ensembl"/>
        </authorList>
    </citation>
    <scope>IDENTIFICATION</scope>
    <source>
        <strain evidence="1">C57BL/6J</strain>
    </source>
</reference>
<dbReference type="VEuPathDB" id="HostDB:ENSMUSG00000023452"/>
<dbReference type="Bgee" id="ENSMUSG00000023452">
    <property type="expression patterns" value="Expressed in hypothalamus and 118 other cell types or tissues"/>
</dbReference>
<accession>A0A0G2JFR5</accession>
<reference evidence="1 3" key="1">
    <citation type="journal article" date="2009" name="PLoS Biol.">
        <title>Lineage-specific biology revealed by a finished genome assembly of the mouse.</title>
        <authorList>
            <consortium name="Mouse Genome Sequencing Consortium"/>
            <person name="Church D.M."/>
            <person name="Goodstadt L."/>
            <person name="Hillier L.W."/>
            <person name="Zody M.C."/>
            <person name="Goldstein S."/>
            <person name="She X."/>
            <person name="Bult C.J."/>
            <person name="Agarwala R."/>
            <person name="Cherry J.L."/>
            <person name="DiCuccio M."/>
            <person name="Hlavina W."/>
            <person name="Kapustin Y."/>
            <person name="Meric P."/>
            <person name="Maglott D."/>
            <person name="Birtle Z."/>
            <person name="Marques A.C."/>
            <person name="Graves T."/>
            <person name="Zhou S."/>
            <person name="Teague B."/>
            <person name="Potamousis K."/>
            <person name="Churas C."/>
            <person name="Place M."/>
            <person name="Herschleb J."/>
            <person name="Runnheim R."/>
            <person name="Forrest D."/>
            <person name="Amos-Landgraf J."/>
            <person name="Schwartz D.C."/>
            <person name="Cheng Z."/>
            <person name="Lindblad-Toh K."/>
            <person name="Eichler E.E."/>
            <person name="Ponting C.P."/>
        </authorList>
    </citation>
    <scope>NUCLEOTIDE SEQUENCE [LARGE SCALE GENOMIC DNA]</scope>
    <source>
        <strain evidence="1 3">C57BL/6J</strain>
    </source>
</reference>
<proteinExistence type="predicted"/>
<sequence>MCQSEKQPGPELQAAAKWCPCINLCQRVCCHVPVVASTK</sequence>
<protein>
    <submittedName>
        <fullName evidence="1">Phosphatidylserine decarboxylase</fullName>
    </submittedName>
</protein>
<reference evidence="1" key="3">
    <citation type="submission" date="2025-08" db="UniProtKB">
        <authorList>
            <consortium name="Ensembl"/>
        </authorList>
    </citation>
    <scope>IDENTIFICATION</scope>
    <source>
        <strain evidence="1">C57BL/6J</strain>
    </source>
</reference>
<name>A0A0G2JFR5_MOUSE</name>
<organism evidence="1 3">
    <name type="scientific">Mus musculus</name>
    <name type="common">Mouse</name>
    <dbReference type="NCBI Taxonomy" id="10090"/>
    <lineage>
        <taxon>Eukaryota</taxon>
        <taxon>Metazoa</taxon>
        <taxon>Chordata</taxon>
        <taxon>Craniata</taxon>
        <taxon>Vertebrata</taxon>
        <taxon>Euteleostomi</taxon>
        <taxon>Mammalia</taxon>
        <taxon>Eutheria</taxon>
        <taxon>Euarchontoglires</taxon>
        <taxon>Glires</taxon>
        <taxon>Rodentia</taxon>
        <taxon>Myomorpha</taxon>
        <taxon>Muroidea</taxon>
        <taxon>Muridae</taxon>
        <taxon>Murinae</taxon>
        <taxon>Mus</taxon>
        <taxon>Mus</taxon>
    </lineage>
</organism>
<dbReference type="GeneTree" id="ENSGT00390000013484"/>
<dbReference type="Proteomes" id="UP000000589">
    <property type="component" value="Chromosome 5"/>
</dbReference>
<keyword evidence="3" id="KW-1185">Reference proteome</keyword>
<dbReference type="Ensembl" id="ENSMUST00000197787.5">
    <property type="protein sequence ID" value="ENSMUSP00000143277.2"/>
    <property type="gene ID" value="ENSMUSG00000023452.20"/>
</dbReference>
<reference evidence="1 3" key="2">
    <citation type="journal article" date="2011" name="PLoS Biol.">
        <title>Modernizing reference genome assemblies.</title>
        <authorList>
            <person name="Church D.M."/>
            <person name="Schneider V.A."/>
            <person name="Graves T."/>
            <person name="Auger K."/>
            <person name="Cunningham F."/>
            <person name="Bouk N."/>
            <person name="Chen H.C."/>
            <person name="Agarwala R."/>
            <person name="McLaren W.M."/>
            <person name="Ritchie G.R."/>
            <person name="Albracht D."/>
            <person name="Kremitzki M."/>
            <person name="Rock S."/>
            <person name="Kotkiewicz H."/>
            <person name="Kremitzki C."/>
            <person name="Wollam A."/>
            <person name="Trani L."/>
            <person name="Fulton L."/>
            <person name="Fulton R."/>
            <person name="Matthews L."/>
            <person name="Whitehead S."/>
            <person name="Chow W."/>
            <person name="Torrance J."/>
            <person name="Dunn M."/>
            <person name="Harden G."/>
            <person name="Threadgold G."/>
            <person name="Wood J."/>
            <person name="Collins J."/>
            <person name="Heath P."/>
            <person name="Griffiths G."/>
            <person name="Pelan S."/>
            <person name="Grafham D."/>
            <person name="Eichler E.E."/>
            <person name="Weinstock G."/>
            <person name="Mardis E.R."/>
            <person name="Wilson R.K."/>
            <person name="Howe K."/>
            <person name="Flicek P."/>
            <person name="Hubbard T."/>
        </authorList>
    </citation>
    <scope>NUCLEOTIDE SEQUENCE [LARGE SCALE GENOMIC DNA]</scope>
    <source>
        <strain evidence="1 3">C57BL/6J</strain>
    </source>
</reference>
<dbReference type="ProteomicsDB" id="359691"/>
<dbReference type="MGI" id="MGI:2445114">
    <property type="gene designation" value="Pisd"/>
</dbReference>
<dbReference type="ExpressionAtlas" id="A0A0G2JFR5">
    <property type="expression patterns" value="baseline and differential"/>
</dbReference>
<evidence type="ECO:0000313" key="3">
    <source>
        <dbReference type="Proteomes" id="UP000000589"/>
    </source>
</evidence>